<dbReference type="OrthoDB" id="4230923at2759"/>
<keyword evidence="3" id="KW-1185">Reference proteome</keyword>
<reference evidence="2 3" key="1">
    <citation type="submission" date="2013-11" db="EMBL/GenBank/DDBJ databases">
        <title>Genome sequencing of Stegodyphus mimosarum.</title>
        <authorList>
            <person name="Bechsgaard J."/>
        </authorList>
    </citation>
    <scope>NUCLEOTIDE SEQUENCE [LARGE SCALE GENOMIC DNA]</scope>
</reference>
<evidence type="ECO:0000313" key="3">
    <source>
        <dbReference type="Proteomes" id="UP000054359"/>
    </source>
</evidence>
<evidence type="ECO:0008006" key="4">
    <source>
        <dbReference type="Google" id="ProtNLM"/>
    </source>
</evidence>
<feature type="compositionally biased region" description="Polar residues" evidence="1">
    <location>
        <begin position="122"/>
        <end position="134"/>
    </location>
</feature>
<name>A0A087UGU8_STEMI</name>
<evidence type="ECO:0000256" key="1">
    <source>
        <dbReference type="SAM" id="MobiDB-lite"/>
    </source>
</evidence>
<feature type="compositionally biased region" description="Acidic residues" evidence="1">
    <location>
        <begin position="161"/>
        <end position="171"/>
    </location>
</feature>
<feature type="compositionally biased region" description="Basic residues" evidence="1">
    <location>
        <begin position="177"/>
        <end position="188"/>
    </location>
</feature>
<accession>A0A087UGU8</accession>
<protein>
    <recommendedName>
        <fullName evidence="4">Nucleic-acid-binding protein from transposon X-element</fullName>
    </recommendedName>
</protein>
<organism evidence="2 3">
    <name type="scientific">Stegodyphus mimosarum</name>
    <name type="common">African social velvet spider</name>
    <dbReference type="NCBI Taxonomy" id="407821"/>
    <lineage>
        <taxon>Eukaryota</taxon>
        <taxon>Metazoa</taxon>
        <taxon>Ecdysozoa</taxon>
        <taxon>Arthropoda</taxon>
        <taxon>Chelicerata</taxon>
        <taxon>Arachnida</taxon>
        <taxon>Araneae</taxon>
        <taxon>Araneomorphae</taxon>
        <taxon>Entelegynae</taxon>
        <taxon>Eresoidea</taxon>
        <taxon>Eresidae</taxon>
        <taxon>Stegodyphus</taxon>
    </lineage>
</organism>
<feature type="non-terminal residue" evidence="2">
    <location>
        <position position="188"/>
    </location>
</feature>
<dbReference type="EMBL" id="KK119735">
    <property type="protein sequence ID" value="KFM76587.1"/>
    <property type="molecule type" value="Genomic_DNA"/>
</dbReference>
<feature type="region of interest" description="Disordered" evidence="1">
    <location>
        <begin position="101"/>
        <end position="188"/>
    </location>
</feature>
<dbReference type="AlphaFoldDB" id="A0A087UGU8"/>
<proteinExistence type="predicted"/>
<sequence>MSCRGKTICACCSVEGHDSENCNAEPLCANCKGNHAAFLGQCPKWKAEKEVQTTKVTKNISYAEARKLITDAQPRKYLSYAGALKSFKSVSTQTAIGLPNKQPIQNIQKSKSQKSVTSTVQAQQNRETNNNQSETNKERKKTSKPLRDPSLSSFGSISDNIDSEMDVEEGLDVPKHLLPRKSKQQHRK</sequence>
<dbReference type="Proteomes" id="UP000054359">
    <property type="component" value="Unassembled WGS sequence"/>
</dbReference>
<feature type="compositionally biased region" description="Polar residues" evidence="1">
    <location>
        <begin position="150"/>
        <end position="160"/>
    </location>
</feature>
<feature type="compositionally biased region" description="Low complexity" evidence="1">
    <location>
        <begin position="108"/>
        <end position="121"/>
    </location>
</feature>
<evidence type="ECO:0000313" key="2">
    <source>
        <dbReference type="EMBL" id="KFM76587.1"/>
    </source>
</evidence>
<gene>
    <name evidence="2" type="ORF">X975_04381</name>
</gene>